<name>A0A227KQM9_9BURK</name>
<evidence type="ECO:0008006" key="3">
    <source>
        <dbReference type="Google" id="ProtNLM"/>
    </source>
</evidence>
<accession>A0A227KQM9</accession>
<evidence type="ECO:0000313" key="2">
    <source>
        <dbReference type="Proteomes" id="UP000214610"/>
    </source>
</evidence>
<organism evidence="1 2">
    <name type="scientific">Turicimonas muris</name>
    <dbReference type="NCBI Taxonomy" id="1796652"/>
    <lineage>
        <taxon>Bacteria</taxon>
        <taxon>Pseudomonadati</taxon>
        <taxon>Pseudomonadota</taxon>
        <taxon>Betaproteobacteria</taxon>
        <taxon>Burkholderiales</taxon>
        <taxon>Sutterellaceae</taxon>
        <taxon>Turicimonas</taxon>
    </lineage>
</organism>
<dbReference type="EMBL" id="NHMP01000001">
    <property type="protein sequence ID" value="OXE50851.1"/>
    <property type="molecule type" value="Genomic_DNA"/>
</dbReference>
<dbReference type="GeneID" id="78363037"/>
<dbReference type="Proteomes" id="UP000214610">
    <property type="component" value="Unassembled WGS sequence"/>
</dbReference>
<comment type="caution">
    <text evidence="1">The sequence shown here is derived from an EMBL/GenBank/DDBJ whole genome shotgun (WGS) entry which is preliminary data.</text>
</comment>
<evidence type="ECO:0000313" key="1">
    <source>
        <dbReference type="EMBL" id="OXE50851.1"/>
    </source>
</evidence>
<reference evidence="2" key="1">
    <citation type="submission" date="2017-05" db="EMBL/GenBank/DDBJ databases">
        <title>Improved OligoMM genomes.</title>
        <authorList>
            <person name="Garzetti D."/>
        </authorList>
    </citation>
    <scope>NUCLEOTIDE SEQUENCE [LARGE SCALE GENOMIC DNA]</scope>
    <source>
        <strain evidence="2">YL45</strain>
    </source>
</reference>
<dbReference type="Pfam" id="PF11041">
    <property type="entry name" value="Phage_Wedge1"/>
    <property type="match status" value="2"/>
</dbReference>
<keyword evidence="2" id="KW-1185">Reference proteome</keyword>
<dbReference type="InterPro" id="IPR021283">
    <property type="entry name" value="Phage_Wedge1"/>
</dbReference>
<sequence length="209" mass="23674">MSDSTTWRNILSVSDFRKLSNVRCLISIALQSQYSHSQKYQQLAMLFNEELDASPQLDYFFQKILNPATSQGVFLDWWGRRVGVNRNLVIDNVDTRLDDELFRFLIFYRAVVNVSNSTSATINKLLTKLIGLPAFVNDYQDMSINIRIVGEPTSVQIAILKNYGLLNRPAGVLANVETVTPSNLVFGFFGQKLLPFNQGVFNPSKTIEI</sequence>
<gene>
    <name evidence="1" type="ORF">ADH67_00675</name>
</gene>
<dbReference type="RefSeq" id="WP_066590714.1">
    <property type="nucleotide sequence ID" value="NZ_CP065313.1"/>
</dbReference>
<proteinExistence type="predicted"/>
<dbReference type="AlphaFoldDB" id="A0A227KQM9"/>
<protein>
    <recommendedName>
        <fullName evidence="3">DUF2612 domain-containing protein</fullName>
    </recommendedName>
</protein>